<accession>A0A336KEV7</accession>
<name>A0A336KEV7_CULSO</name>
<feature type="chain" id="PRO_5033342653" evidence="1">
    <location>
        <begin position="24"/>
        <end position="232"/>
    </location>
</feature>
<reference evidence="3" key="1">
    <citation type="submission" date="2018-04" db="EMBL/GenBank/DDBJ databases">
        <authorList>
            <person name="Go L.Y."/>
            <person name="Mitchell J.A."/>
        </authorList>
    </citation>
    <scope>NUCLEOTIDE SEQUENCE</scope>
    <source>
        <tissue evidence="3">Whole organism</tissue>
    </source>
</reference>
<evidence type="ECO:0000313" key="3">
    <source>
        <dbReference type="EMBL" id="SSX02318.1"/>
    </source>
</evidence>
<dbReference type="OMA" id="ECNICSS"/>
<dbReference type="Gene3D" id="2.170.140.10">
    <property type="entry name" value="Chitin binding domain"/>
    <property type="match status" value="1"/>
</dbReference>
<feature type="signal peptide" evidence="1">
    <location>
        <begin position="1"/>
        <end position="23"/>
    </location>
</feature>
<dbReference type="PROSITE" id="PS50940">
    <property type="entry name" value="CHIT_BIND_II"/>
    <property type="match status" value="1"/>
</dbReference>
<dbReference type="InterPro" id="IPR002557">
    <property type="entry name" value="Chitin-bd_dom"/>
</dbReference>
<dbReference type="SMART" id="SM00494">
    <property type="entry name" value="ChtBD2"/>
    <property type="match status" value="1"/>
</dbReference>
<evidence type="ECO:0000313" key="4">
    <source>
        <dbReference type="EMBL" id="SSX22693.1"/>
    </source>
</evidence>
<gene>
    <name evidence="3" type="primary">CSON007353</name>
</gene>
<dbReference type="VEuPathDB" id="VectorBase:CSON007353"/>
<keyword evidence="1" id="KW-0732">Signal</keyword>
<dbReference type="SUPFAM" id="SSF57625">
    <property type="entry name" value="Invertebrate chitin-binding proteins"/>
    <property type="match status" value="1"/>
</dbReference>
<dbReference type="EMBL" id="UFQS01000279">
    <property type="protein sequence ID" value="SSX02318.1"/>
    <property type="molecule type" value="Genomic_DNA"/>
</dbReference>
<dbReference type="GO" id="GO:0008061">
    <property type="term" value="F:chitin binding"/>
    <property type="evidence" value="ECO:0007669"/>
    <property type="project" value="InterPro"/>
</dbReference>
<reference evidence="4" key="2">
    <citation type="submission" date="2018-07" db="EMBL/GenBank/DDBJ databases">
        <authorList>
            <person name="Quirk P.G."/>
            <person name="Krulwich T.A."/>
        </authorList>
    </citation>
    <scope>NUCLEOTIDE SEQUENCE</scope>
</reference>
<dbReference type="GO" id="GO:0005576">
    <property type="term" value="C:extracellular region"/>
    <property type="evidence" value="ECO:0007669"/>
    <property type="project" value="InterPro"/>
</dbReference>
<dbReference type="EMBL" id="UFQT01000279">
    <property type="protein sequence ID" value="SSX22693.1"/>
    <property type="molecule type" value="Genomic_DNA"/>
</dbReference>
<protein>
    <submittedName>
        <fullName evidence="3">CSON007353 protein</fullName>
    </submittedName>
</protein>
<organism evidence="3">
    <name type="scientific">Culicoides sonorensis</name>
    <name type="common">Biting midge</name>
    <dbReference type="NCBI Taxonomy" id="179676"/>
    <lineage>
        <taxon>Eukaryota</taxon>
        <taxon>Metazoa</taxon>
        <taxon>Ecdysozoa</taxon>
        <taxon>Arthropoda</taxon>
        <taxon>Hexapoda</taxon>
        <taxon>Insecta</taxon>
        <taxon>Pterygota</taxon>
        <taxon>Neoptera</taxon>
        <taxon>Endopterygota</taxon>
        <taxon>Diptera</taxon>
        <taxon>Nematocera</taxon>
        <taxon>Chironomoidea</taxon>
        <taxon>Ceratopogonidae</taxon>
        <taxon>Ceratopogoninae</taxon>
        <taxon>Culicoides</taxon>
        <taxon>Monoculicoides</taxon>
    </lineage>
</organism>
<proteinExistence type="predicted"/>
<evidence type="ECO:0000256" key="1">
    <source>
        <dbReference type="SAM" id="SignalP"/>
    </source>
</evidence>
<evidence type="ECO:0000259" key="2">
    <source>
        <dbReference type="PROSITE" id="PS50940"/>
    </source>
</evidence>
<dbReference type="InterPro" id="IPR036508">
    <property type="entry name" value="Chitin-bd_dom_sf"/>
</dbReference>
<feature type="domain" description="Chitin-binding type-2" evidence="2">
    <location>
        <begin position="169"/>
        <end position="231"/>
    </location>
</feature>
<sequence length="232" mass="25237">MSFKMKHLIFLFIIFTLIKTTISQCNTCGPVSQAACISEDQYFPCVNNIPNFSQILRCPTGSVCANVAGVCDTVTLTPACTICGMCNALNGYACLSQTSYSPCSAGQSINWPINCPTGMICYPTGTNTDPCTSMTWMQVQRCPSGIEPPSVSSTTQVTPTTPKVYISPQSFCRVNNPGYYKNPNDVTCRTYFYCYWYFGMTGVVMGCNGNTIFNPTTRTCVTPTLGFSCSVV</sequence>
<dbReference type="AlphaFoldDB" id="A0A336KEV7"/>